<dbReference type="SUPFAM" id="SSF46689">
    <property type="entry name" value="Homeodomain-like"/>
    <property type="match status" value="1"/>
</dbReference>
<keyword evidence="13" id="KW-1185">Reference proteome</keyword>
<feature type="domain" description="PBC" evidence="11">
    <location>
        <begin position="1"/>
        <end position="161"/>
    </location>
</feature>
<comment type="similarity">
    <text evidence="2">Belongs to the TALE/PBX homeobox family.</text>
</comment>
<accession>A0A8C5ZV49</accession>
<evidence type="ECO:0000313" key="13">
    <source>
        <dbReference type="Proteomes" id="UP000694407"/>
    </source>
</evidence>
<dbReference type="CDD" id="cd00086">
    <property type="entry name" value="homeodomain"/>
    <property type="match status" value="1"/>
</dbReference>
<dbReference type="Pfam" id="PF05920">
    <property type="entry name" value="Homeobox_KN"/>
    <property type="match status" value="1"/>
</dbReference>
<dbReference type="InterPro" id="IPR017970">
    <property type="entry name" value="Homeobox_CS"/>
</dbReference>
<evidence type="ECO:0000313" key="12">
    <source>
        <dbReference type="Ensembl" id="ENSMMMP00000020465.1"/>
    </source>
</evidence>
<dbReference type="GO" id="GO:0003677">
    <property type="term" value="F:DNA binding"/>
    <property type="evidence" value="ECO:0007669"/>
    <property type="project" value="UniProtKB-UniRule"/>
</dbReference>
<evidence type="ECO:0000256" key="6">
    <source>
        <dbReference type="ARBA" id="ARBA00023163"/>
    </source>
</evidence>
<dbReference type="Pfam" id="PF03792">
    <property type="entry name" value="PBC"/>
    <property type="match status" value="1"/>
</dbReference>
<comment type="subcellular location">
    <subcellularLocation>
        <location evidence="1 8">Nucleus</location>
    </subcellularLocation>
</comment>
<dbReference type="InterPro" id="IPR005542">
    <property type="entry name" value="PBX_PBC_dom"/>
</dbReference>
<keyword evidence="5 8" id="KW-0371">Homeobox</keyword>
<feature type="DNA-binding region" description="Homeobox" evidence="8">
    <location>
        <begin position="162"/>
        <end position="224"/>
    </location>
</feature>
<dbReference type="SMART" id="SM00389">
    <property type="entry name" value="HOX"/>
    <property type="match status" value="1"/>
</dbReference>
<keyword evidence="4 8" id="KW-0238">DNA-binding</keyword>
<dbReference type="PROSITE" id="PS00027">
    <property type="entry name" value="HOMEOBOX_1"/>
    <property type="match status" value="1"/>
</dbReference>
<dbReference type="PROSITE" id="PS51978">
    <property type="entry name" value="PBC"/>
    <property type="match status" value="1"/>
</dbReference>
<organism evidence="12 13">
    <name type="scientific">Marmota marmota marmota</name>
    <name type="common">Alpine marmot</name>
    <dbReference type="NCBI Taxonomy" id="9994"/>
    <lineage>
        <taxon>Eukaryota</taxon>
        <taxon>Metazoa</taxon>
        <taxon>Chordata</taxon>
        <taxon>Craniata</taxon>
        <taxon>Vertebrata</taxon>
        <taxon>Euteleostomi</taxon>
        <taxon>Mammalia</taxon>
        <taxon>Eutheria</taxon>
        <taxon>Euarchontoglires</taxon>
        <taxon>Glires</taxon>
        <taxon>Rodentia</taxon>
        <taxon>Sciuromorpha</taxon>
        <taxon>Sciuridae</taxon>
        <taxon>Xerinae</taxon>
        <taxon>Marmotini</taxon>
        <taxon>Marmota</taxon>
    </lineage>
</organism>
<dbReference type="Gene3D" id="1.10.10.60">
    <property type="entry name" value="Homeodomain-like"/>
    <property type="match status" value="1"/>
</dbReference>
<sequence length="387" mass="42073">MKPALFSVLCEIKEKTGLSIRSSQEEEPVDPQLMRLDNMLLAEGVAGPEKGGGSAAAAAAAAASGGGVSPDNSIEHSDYRSKLAQIRHIYHSELEKYEQACNEFTTHVMNLLREQSRTRPVAPKEMERMVSIIHRKFSAIQMQLKQSTCEAVMILRSRFLDARRKRRNFSKQATEVLNEYFYSHLSNPYPSEEAKEELAKKCGITVSQVSNWFGNKRIRYKKNIGKFQEEANIYAVKTAVSVTQGGHSRTSSPTPPSSAGSGGSFNLSGSGDMFLGMPGLNGDSYSASQVRCPISLSGTFPNSSFSSLGYKTSSEASFHCFTFLCCLQVESLRHSMGPGGYGDNLGGGQMYSPREMRANGGWQEAVTPSSVTSPTEGPGSVHSDTSN</sequence>
<feature type="compositionally biased region" description="Polar residues" evidence="9">
    <location>
        <begin position="366"/>
        <end position="375"/>
    </location>
</feature>
<keyword evidence="6" id="KW-0804">Transcription</keyword>
<keyword evidence="7 8" id="KW-0539">Nucleus</keyword>
<dbReference type="PANTHER" id="PTHR11850">
    <property type="entry name" value="HOMEOBOX PROTEIN TRANSCRIPTION FACTORS"/>
    <property type="match status" value="1"/>
</dbReference>
<protein>
    <submittedName>
        <fullName evidence="12">PBX homeobox 2</fullName>
    </submittedName>
</protein>
<evidence type="ECO:0000256" key="4">
    <source>
        <dbReference type="ARBA" id="ARBA00023125"/>
    </source>
</evidence>
<name>A0A8C5ZV49_MARMA</name>
<reference evidence="12" key="1">
    <citation type="submission" date="2025-08" db="UniProtKB">
        <authorList>
            <consortium name="Ensembl"/>
        </authorList>
    </citation>
    <scope>IDENTIFICATION</scope>
</reference>
<dbReference type="InterPro" id="IPR001356">
    <property type="entry name" value="HD"/>
</dbReference>
<evidence type="ECO:0000256" key="3">
    <source>
        <dbReference type="ARBA" id="ARBA00023015"/>
    </source>
</evidence>
<dbReference type="PROSITE" id="PS50071">
    <property type="entry name" value="HOMEOBOX_2"/>
    <property type="match status" value="1"/>
</dbReference>
<evidence type="ECO:0000256" key="1">
    <source>
        <dbReference type="ARBA" id="ARBA00004123"/>
    </source>
</evidence>
<dbReference type="Proteomes" id="UP000694407">
    <property type="component" value="Unplaced"/>
</dbReference>
<evidence type="ECO:0000256" key="2">
    <source>
        <dbReference type="ARBA" id="ARBA00007601"/>
    </source>
</evidence>
<evidence type="ECO:0000256" key="7">
    <source>
        <dbReference type="ARBA" id="ARBA00023242"/>
    </source>
</evidence>
<evidence type="ECO:0000256" key="8">
    <source>
        <dbReference type="PROSITE-ProRule" id="PRU00108"/>
    </source>
</evidence>
<dbReference type="GO" id="GO:0005634">
    <property type="term" value="C:nucleus"/>
    <property type="evidence" value="ECO:0007669"/>
    <property type="project" value="UniProtKB-SubCell"/>
</dbReference>
<dbReference type="GO" id="GO:0000981">
    <property type="term" value="F:DNA-binding transcription factor activity, RNA polymerase II-specific"/>
    <property type="evidence" value="ECO:0007669"/>
    <property type="project" value="InterPro"/>
</dbReference>
<feature type="region of interest" description="Disordered" evidence="9">
    <location>
        <begin position="355"/>
        <end position="387"/>
    </location>
</feature>
<reference evidence="12" key="2">
    <citation type="submission" date="2025-09" db="UniProtKB">
        <authorList>
            <consortium name="Ensembl"/>
        </authorList>
    </citation>
    <scope>IDENTIFICATION</scope>
</reference>
<dbReference type="InterPro" id="IPR008422">
    <property type="entry name" value="KN_HD"/>
</dbReference>
<evidence type="ECO:0000256" key="5">
    <source>
        <dbReference type="ARBA" id="ARBA00023155"/>
    </source>
</evidence>
<evidence type="ECO:0000256" key="9">
    <source>
        <dbReference type="SAM" id="MobiDB-lite"/>
    </source>
</evidence>
<feature type="region of interest" description="Disordered" evidence="9">
    <location>
        <begin position="244"/>
        <end position="263"/>
    </location>
</feature>
<dbReference type="InterPro" id="IPR050224">
    <property type="entry name" value="TALE_homeobox"/>
</dbReference>
<dbReference type="InterPro" id="IPR009057">
    <property type="entry name" value="Homeodomain-like_sf"/>
</dbReference>
<feature type="domain" description="Homeobox" evidence="10">
    <location>
        <begin position="160"/>
        <end position="223"/>
    </location>
</feature>
<dbReference type="AlphaFoldDB" id="A0A8C5ZV49"/>
<dbReference type="Ensembl" id="ENSMMMT00000023259.1">
    <property type="protein sequence ID" value="ENSMMMP00000020465.1"/>
    <property type="gene ID" value="ENSMMMG00000018058.1"/>
</dbReference>
<keyword evidence="3" id="KW-0805">Transcription regulation</keyword>
<dbReference type="FunFam" id="1.10.10.60:FF:000008">
    <property type="entry name" value="Pre-B-cell leukemia transcription factor 1"/>
    <property type="match status" value="1"/>
</dbReference>
<gene>
    <name evidence="12" type="primary">PBX2</name>
</gene>
<proteinExistence type="inferred from homology"/>
<dbReference type="GeneTree" id="ENSGT00940000160293"/>
<evidence type="ECO:0000259" key="11">
    <source>
        <dbReference type="PROSITE" id="PS51978"/>
    </source>
</evidence>
<evidence type="ECO:0000259" key="10">
    <source>
        <dbReference type="PROSITE" id="PS50071"/>
    </source>
</evidence>